<dbReference type="AlphaFoldDB" id="A0A3D9HTX1"/>
<dbReference type="OrthoDB" id="2927884at2"/>
<dbReference type="Proteomes" id="UP000256869">
    <property type="component" value="Unassembled WGS sequence"/>
</dbReference>
<protein>
    <submittedName>
        <fullName evidence="1">Uncharacterized protein</fullName>
    </submittedName>
</protein>
<gene>
    <name evidence="1" type="ORF">DFP95_12819</name>
</gene>
<evidence type="ECO:0000313" key="2">
    <source>
        <dbReference type="Proteomes" id="UP000256869"/>
    </source>
</evidence>
<keyword evidence="2" id="KW-1185">Reference proteome</keyword>
<name>A0A3D9HTX1_9BACL</name>
<evidence type="ECO:0000313" key="1">
    <source>
        <dbReference type="EMBL" id="RED52963.1"/>
    </source>
</evidence>
<dbReference type="EMBL" id="QRDY01000028">
    <property type="protein sequence ID" value="RED52963.1"/>
    <property type="molecule type" value="Genomic_DNA"/>
</dbReference>
<accession>A0A3D9HTX1</accession>
<organism evidence="1 2">
    <name type="scientific">Cohnella lupini</name>
    <dbReference type="NCBI Taxonomy" id="1294267"/>
    <lineage>
        <taxon>Bacteria</taxon>
        <taxon>Bacillati</taxon>
        <taxon>Bacillota</taxon>
        <taxon>Bacilli</taxon>
        <taxon>Bacillales</taxon>
        <taxon>Paenibacillaceae</taxon>
        <taxon>Cohnella</taxon>
    </lineage>
</organism>
<sequence length="34" mass="3566">MLDIGLIALFVLLVACMFGLLAWSGKVVNKGSAD</sequence>
<comment type="caution">
    <text evidence="1">The sequence shown here is derived from an EMBL/GenBank/DDBJ whole genome shotgun (WGS) entry which is preliminary data.</text>
</comment>
<proteinExistence type="predicted"/>
<reference evidence="1 2" key="1">
    <citation type="submission" date="2018-07" db="EMBL/GenBank/DDBJ databases">
        <title>Genomic Encyclopedia of Type Strains, Phase III (KMG-III): the genomes of soil and plant-associated and newly described type strains.</title>
        <authorList>
            <person name="Whitman W."/>
        </authorList>
    </citation>
    <scope>NUCLEOTIDE SEQUENCE [LARGE SCALE GENOMIC DNA]</scope>
    <source>
        <strain evidence="1 2">CECT 8236</strain>
    </source>
</reference>